<name>A0A9W4P1V7_9EURO</name>
<dbReference type="OrthoDB" id="5295627at2759"/>
<dbReference type="Proteomes" id="UP001154252">
    <property type="component" value="Unassembled WGS sequence"/>
</dbReference>
<keyword evidence="2" id="KW-1185">Reference proteome</keyword>
<evidence type="ECO:0000313" key="2">
    <source>
        <dbReference type="Proteomes" id="UP001154252"/>
    </source>
</evidence>
<dbReference type="InterPro" id="IPR049232">
    <property type="entry name" value="DUF6829"/>
</dbReference>
<evidence type="ECO:0000313" key="1">
    <source>
        <dbReference type="EMBL" id="CAG8888632.1"/>
    </source>
</evidence>
<reference evidence="1" key="1">
    <citation type="submission" date="2021-07" db="EMBL/GenBank/DDBJ databases">
        <authorList>
            <person name="Branca A.L. A."/>
        </authorList>
    </citation>
    <scope>NUCLEOTIDE SEQUENCE</scope>
</reference>
<dbReference type="Pfam" id="PF20717">
    <property type="entry name" value="DUF6829"/>
    <property type="match status" value="1"/>
</dbReference>
<accession>A0A9W4P1V7</accession>
<dbReference type="EMBL" id="CAJVRC010000839">
    <property type="protein sequence ID" value="CAG8888632.1"/>
    <property type="molecule type" value="Genomic_DNA"/>
</dbReference>
<protein>
    <submittedName>
        <fullName evidence="1">Uncharacterized protein</fullName>
    </submittedName>
</protein>
<organism evidence="1 2">
    <name type="scientific">Penicillium egyptiacum</name>
    <dbReference type="NCBI Taxonomy" id="1303716"/>
    <lineage>
        <taxon>Eukaryota</taxon>
        <taxon>Fungi</taxon>
        <taxon>Dikarya</taxon>
        <taxon>Ascomycota</taxon>
        <taxon>Pezizomycotina</taxon>
        <taxon>Eurotiomycetes</taxon>
        <taxon>Eurotiomycetidae</taxon>
        <taxon>Eurotiales</taxon>
        <taxon>Aspergillaceae</taxon>
        <taxon>Penicillium</taxon>
    </lineage>
</organism>
<dbReference type="AlphaFoldDB" id="A0A9W4P1V7"/>
<proteinExistence type="predicted"/>
<comment type="caution">
    <text evidence="1">The sequence shown here is derived from an EMBL/GenBank/DDBJ whole genome shotgun (WGS) entry which is preliminary data.</text>
</comment>
<gene>
    <name evidence="1" type="ORF">PEGY_LOCUS1709</name>
</gene>
<sequence length="472" mass="52619">MLAETSDQWYRSPILIKLPAAYIGTNGKTSASMNSPQSLRDACGIPDALFARPDEDLIRLVYKEFPGEIDRLRRAYSIRDGPWAPPSTPSPSYILYNEEYDEVNRTLVGLLAIRWIHTGQYETFIGSQTSASQLTRASFDWIHGFYTQLITDANALFTLITSIIIKDLGKDPKLASDCHAKTGVDFSTLNHNAILLVACKAGLVPSLNQIPDQDRDDVLRAIELGATFNFSQLAQAENAPASLSGLHRMKGHERSFRLRFMEQLLDIAGAAGHMDWTCAKNLTQPIFESYCNVYGVCESVIAGNLTVRSGYDLVLIRRAEFLRDKDVRRFQVEENPGDRALMRLFCMGNVATQEKALLYEDAWRALEDPVRETLANALNLDGRRSEPAVQPTYMPAILDRIQDVNALVCALHYLAHVMSATDTADPSAVVIERSMYSALKQFVESDEFREDPTILEKVDMPDGVVALTTASL</sequence>